<gene>
    <name evidence="2" type="ORF">HCN83_10320</name>
</gene>
<dbReference type="SMART" id="SM00974">
    <property type="entry name" value="T5orf172"/>
    <property type="match status" value="1"/>
</dbReference>
<reference evidence="2 3" key="1">
    <citation type="submission" date="2020-03" db="EMBL/GenBank/DDBJ databases">
        <title>Assessment of the enzymatic potential of alkaline-tolerant lipase obtained from Bacillus luteus H11 (technogenic soil) for the bioremediation of saline soils contaminated with petroleum substances.</title>
        <authorList>
            <person name="Kalwasinska A."/>
        </authorList>
    </citation>
    <scope>NUCLEOTIDE SEQUENCE [LARGE SCALE GENOMIC DNA]</scope>
    <source>
        <strain evidence="2 3">H11</strain>
    </source>
</reference>
<accession>A0A969PPG5</accession>
<comment type="caution">
    <text evidence="2">The sequence shown here is derived from an EMBL/GenBank/DDBJ whole genome shotgun (WGS) entry which is preliminary data.</text>
</comment>
<sequence>MSDYKYKGIPLSPGIVEEIIVLLFDKKRVSRDEIVTSVLEYHRKQGGAEPKSANFPASVKKALQNLARKENANNIKQGYWEISMANDNSEKDLNHEKLPAISTYSEVPQNYVPEKLPNELDVRYKFGEGNSSVYLYYFDSYKELAESKKQSSWACKIGMSDRHPETRILSQFGTSLPEKPTVDFIMYTDNAPLIESIIHSILKIRGSVRTEAPGKEWFNTNPEEVLSIISFLEDK</sequence>
<evidence type="ECO:0000313" key="2">
    <source>
        <dbReference type="EMBL" id="NJP37976.1"/>
    </source>
</evidence>
<proteinExistence type="predicted"/>
<name>A0A969PPG5_9BACI</name>
<protein>
    <submittedName>
        <fullName evidence="2">GIY-YIG nuclease family protein</fullName>
    </submittedName>
</protein>
<dbReference type="InterPro" id="IPR018306">
    <property type="entry name" value="Phage_T5_Orf172_DNA-bd"/>
</dbReference>
<evidence type="ECO:0000259" key="1">
    <source>
        <dbReference type="SMART" id="SM00974"/>
    </source>
</evidence>
<organism evidence="2 3">
    <name type="scientific">Alkalicoccus luteus</name>
    <dbReference type="NCBI Taxonomy" id="1237094"/>
    <lineage>
        <taxon>Bacteria</taxon>
        <taxon>Bacillati</taxon>
        <taxon>Bacillota</taxon>
        <taxon>Bacilli</taxon>
        <taxon>Bacillales</taxon>
        <taxon>Bacillaceae</taxon>
        <taxon>Alkalicoccus</taxon>
    </lineage>
</organism>
<feature type="domain" description="Bacteriophage T5 Orf172 DNA-binding" evidence="1">
    <location>
        <begin position="149"/>
        <end position="232"/>
    </location>
</feature>
<dbReference type="EMBL" id="JAATHJ010000014">
    <property type="protein sequence ID" value="NJP37976.1"/>
    <property type="molecule type" value="Genomic_DNA"/>
</dbReference>
<dbReference type="Proteomes" id="UP000752012">
    <property type="component" value="Unassembled WGS sequence"/>
</dbReference>
<keyword evidence="3" id="KW-1185">Reference proteome</keyword>
<dbReference type="AlphaFoldDB" id="A0A969PPG5"/>
<evidence type="ECO:0000313" key="3">
    <source>
        <dbReference type="Proteomes" id="UP000752012"/>
    </source>
</evidence>
<dbReference type="RefSeq" id="WP_168007001.1">
    <property type="nucleotide sequence ID" value="NZ_JAATHJ010000014.1"/>
</dbReference>
<dbReference type="Pfam" id="PF10544">
    <property type="entry name" value="T5orf172"/>
    <property type="match status" value="1"/>
</dbReference>